<dbReference type="EMBL" id="QKYT01000619">
    <property type="protein sequence ID" value="RIA82898.1"/>
    <property type="molecule type" value="Genomic_DNA"/>
</dbReference>
<name>A0A397SA97_9GLOM</name>
<gene>
    <name evidence="1" type="ORF">C1645_487881</name>
</gene>
<dbReference type="Proteomes" id="UP000265703">
    <property type="component" value="Unassembled WGS sequence"/>
</dbReference>
<organism evidence="1 2">
    <name type="scientific">Glomus cerebriforme</name>
    <dbReference type="NCBI Taxonomy" id="658196"/>
    <lineage>
        <taxon>Eukaryota</taxon>
        <taxon>Fungi</taxon>
        <taxon>Fungi incertae sedis</taxon>
        <taxon>Mucoromycota</taxon>
        <taxon>Glomeromycotina</taxon>
        <taxon>Glomeromycetes</taxon>
        <taxon>Glomerales</taxon>
        <taxon>Glomeraceae</taxon>
        <taxon>Glomus</taxon>
    </lineage>
</organism>
<evidence type="ECO:0000313" key="1">
    <source>
        <dbReference type="EMBL" id="RIA82898.1"/>
    </source>
</evidence>
<protein>
    <submittedName>
        <fullName evidence="1">Uncharacterized protein</fullName>
    </submittedName>
</protein>
<keyword evidence="2" id="KW-1185">Reference proteome</keyword>
<comment type="caution">
    <text evidence="1">The sequence shown here is derived from an EMBL/GenBank/DDBJ whole genome shotgun (WGS) entry which is preliminary data.</text>
</comment>
<proteinExistence type="predicted"/>
<evidence type="ECO:0000313" key="2">
    <source>
        <dbReference type="Proteomes" id="UP000265703"/>
    </source>
</evidence>
<reference evidence="1 2" key="1">
    <citation type="submission" date="2018-06" db="EMBL/GenBank/DDBJ databases">
        <title>Comparative genomics reveals the genomic features of Rhizophagus irregularis, R. cerebriforme, R. diaphanum and Gigaspora rosea, and their symbiotic lifestyle signature.</title>
        <authorList>
            <person name="Morin E."/>
            <person name="San Clemente H."/>
            <person name="Chen E.C.H."/>
            <person name="De La Providencia I."/>
            <person name="Hainaut M."/>
            <person name="Kuo A."/>
            <person name="Kohler A."/>
            <person name="Murat C."/>
            <person name="Tang N."/>
            <person name="Roy S."/>
            <person name="Loubradou J."/>
            <person name="Henrissat B."/>
            <person name="Grigoriev I.V."/>
            <person name="Corradi N."/>
            <person name="Roux C."/>
            <person name="Martin F.M."/>
        </authorList>
    </citation>
    <scope>NUCLEOTIDE SEQUENCE [LARGE SCALE GENOMIC DNA]</scope>
    <source>
        <strain evidence="1 2">DAOM 227022</strain>
    </source>
</reference>
<accession>A0A397SA97</accession>
<dbReference type="AlphaFoldDB" id="A0A397SA97"/>
<dbReference type="OrthoDB" id="2337158at2759"/>
<sequence>MILFLQTLLSNTFRYQLIDNALLDSDLNSIKKFKPLIKSPLNLEKIAKVFFHSLPYNRNLTEPIAIWRHLFFLNSILQSYINAKSLRQGKEVIYGLEDKELYVIFDDLISKRLTELKRWLKTKNMEDLKAQSELLLDMIGAYAKQINSSIIQ</sequence>